<protein>
    <submittedName>
        <fullName evidence="1">Uncharacterized protein</fullName>
    </submittedName>
</protein>
<comment type="caution">
    <text evidence="1">The sequence shown here is derived from an EMBL/GenBank/DDBJ whole genome shotgun (WGS) entry which is preliminary data.</text>
</comment>
<gene>
    <name evidence="1" type="ORF">H5410_008836</name>
</gene>
<proteinExistence type="predicted"/>
<sequence length="110" mass="12032">MVSCSADSCARTLQTFVTRGSIRQHVASKIGVVRVHSKLTITEGLCTRLAKQRNETMHSYSNRSSSSTGQIDTVYAKRQAIGTDKVAHNQASDNICNKLMYGQVIQVTKG</sequence>
<dbReference type="EMBL" id="JACXVP010000002">
    <property type="protein sequence ID" value="KAG5623618.1"/>
    <property type="molecule type" value="Genomic_DNA"/>
</dbReference>
<evidence type="ECO:0000313" key="1">
    <source>
        <dbReference type="EMBL" id="KAG5623618.1"/>
    </source>
</evidence>
<reference evidence="1 2" key="1">
    <citation type="submission" date="2020-09" db="EMBL/GenBank/DDBJ databases">
        <title>De no assembly of potato wild relative species, Solanum commersonii.</title>
        <authorList>
            <person name="Cho K."/>
        </authorList>
    </citation>
    <scope>NUCLEOTIDE SEQUENCE [LARGE SCALE GENOMIC DNA]</scope>
    <source>
        <strain evidence="1">LZ3.2</strain>
        <tissue evidence="1">Leaf</tissue>
    </source>
</reference>
<accession>A0A9J6AHR9</accession>
<dbReference type="AlphaFoldDB" id="A0A9J6AHR9"/>
<keyword evidence="2" id="KW-1185">Reference proteome</keyword>
<organism evidence="1 2">
    <name type="scientific">Solanum commersonii</name>
    <name type="common">Commerson's wild potato</name>
    <name type="synonym">Commerson's nightshade</name>
    <dbReference type="NCBI Taxonomy" id="4109"/>
    <lineage>
        <taxon>Eukaryota</taxon>
        <taxon>Viridiplantae</taxon>
        <taxon>Streptophyta</taxon>
        <taxon>Embryophyta</taxon>
        <taxon>Tracheophyta</taxon>
        <taxon>Spermatophyta</taxon>
        <taxon>Magnoliopsida</taxon>
        <taxon>eudicotyledons</taxon>
        <taxon>Gunneridae</taxon>
        <taxon>Pentapetalae</taxon>
        <taxon>asterids</taxon>
        <taxon>lamiids</taxon>
        <taxon>Solanales</taxon>
        <taxon>Solanaceae</taxon>
        <taxon>Solanoideae</taxon>
        <taxon>Solaneae</taxon>
        <taxon>Solanum</taxon>
    </lineage>
</organism>
<name>A0A9J6AHR9_SOLCO</name>
<dbReference type="Proteomes" id="UP000824120">
    <property type="component" value="Chromosome 2"/>
</dbReference>
<evidence type="ECO:0000313" key="2">
    <source>
        <dbReference type="Proteomes" id="UP000824120"/>
    </source>
</evidence>